<dbReference type="InterPro" id="IPR036388">
    <property type="entry name" value="WH-like_DNA-bd_sf"/>
</dbReference>
<protein>
    <submittedName>
        <fullName evidence="5">DNA-binding GntR family transcriptional regulator</fullName>
    </submittedName>
</protein>
<dbReference type="PANTHER" id="PTHR44846:SF17">
    <property type="entry name" value="GNTR-FAMILY TRANSCRIPTIONAL REGULATOR"/>
    <property type="match status" value="1"/>
</dbReference>
<organism evidence="5 6">
    <name type="scientific">Planifilum fimeticola</name>
    <dbReference type="NCBI Taxonomy" id="201975"/>
    <lineage>
        <taxon>Bacteria</taxon>
        <taxon>Bacillati</taxon>
        <taxon>Bacillota</taxon>
        <taxon>Bacilli</taxon>
        <taxon>Bacillales</taxon>
        <taxon>Thermoactinomycetaceae</taxon>
        <taxon>Planifilum</taxon>
    </lineage>
</organism>
<keyword evidence="6" id="KW-1185">Reference proteome</keyword>
<dbReference type="EMBL" id="PVNE01000021">
    <property type="protein sequence ID" value="PRX39721.1"/>
    <property type="molecule type" value="Genomic_DNA"/>
</dbReference>
<evidence type="ECO:0000313" key="5">
    <source>
        <dbReference type="EMBL" id="PRX39721.1"/>
    </source>
</evidence>
<dbReference type="InterPro" id="IPR000524">
    <property type="entry name" value="Tscrpt_reg_HTH_GntR"/>
</dbReference>
<accession>A0A2T0LCI5</accession>
<dbReference type="SUPFAM" id="SSF64288">
    <property type="entry name" value="Chorismate lyase-like"/>
    <property type="match status" value="1"/>
</dbReference>
<proteinExistence type="predicted"/>
<dbReference type="Proteomes" id="UP000237797">
    <property type="component" value="Unassembled WGS sequence"/>
</dbReference>
<gene>
    <name evidence="5" type="ORF">CLV97_12148</name>
</gene>
<evidence type="ECO:0000256" key="1">
    <source>
        <dbReference type="ARBA" id="ARBA00023015"/>
    </source>
</evidence>
<keyword evidence="2 5" id="KW-0238">DNA-binding</keyword>
<dbReference type="GO" id="GO:0003700">
    <property type="term" value="F:DNA-binding transcription factor activity"/>
    <property type="evidence" value="ECO:0007669"/>
    <property type="project" value="InterPro"/>
</dbReference>
<dbReference type="Gene3D" id="3.40.1410.10">
    <property type="entry name" value="Chorismate lyase-like"/>
    <property type="match status" value="1"/>
</dbReference>
<evidence type="ECO:0000256" key="3">
    <source>
        <dbReference type="ARBA" id="ARBA00023163"/>
    </source>
</evidence>
<dbReference type="InterPro" id="IPR050679">
    <property type="entry name" value="Bact_HTH_transcr_reg"/>
</dbReference>
<dbReference type="GO" id="GO:0045892">
    <property type="term" value="P:negative regulation of DNA-templated transcription"/>
    <property type="evidence" value="ECO:0007669"/>
    <property type="project" value="TreeGrafter"/>
</dbReference>
<dbReference type="InterPro" id="IPR011663">
    <property type="entry name" value="UTRA"/>
</dbReference>
<dbReference type="RefSeq" id="WP_106345895.1">
    <property type="nucleotide sequence ID" value="NZ_PVNE01000021.1"/>
</dbReference>
<dbReference type="OrthoDB" id="369138at2"/>
<dbReference type="Pfam" id="PF00392">
    <property type="entry name" value="GntR"/>
    <property type="match status" value="1"/>
</dbReference>
<dbReference type="SMART" id="SM00345">
    <property type="entry name" value="HTH_GNTR"/>
    <property type="match status" value="1"/>
</dbReference>
<sequence length="263" mass="30210">MTKTKIDEVKEILARRIEEGAYAPGQRLPSERELAEEMKTSRPTIRAALLRLQSENKVDIVPRSGVYVRFSTTKVTVGSASSLLFLTGPVGNQQTESMQVRENREPYAYAFTRYSEPPTLRAAGKEIGEKLNIGPEVEVWHCRGVHVVSQVPFRVFDSYYPASLLKGWRKEGDEEIIPASRWLRDNKGMRPSRAVERLNVRMPTAEEAAALRIARSQPVLEMDRWMWAKDSKKKEILCEYSRIVFNASLHQFVYEYPLREFDG</sequence>
<dbReference type="InterPro" id="IPR028978">
    <property type="entry name" value="Chorismate_lyase_/UTRA_dom_sf"/>
</dbReference>
<dbReference type="PRINTS" id="PR00035">
    <property type="entry name" value="HTHGNTR"/>
</dbReference>
<dbReference type="PANTHER" id="PTHR44846">
    <property type="entry name" value="MANNOSYL-D-GLYCERATE TRANSPORT/METABOLISM SYSTEM REPRESSOR MNGR-RELATED"/>
    <property type="match status" value="1"/>
</dbReference>
<dbReference type="Gene3D" id="1.10.10.10">
    <property type="entry name" value="Winged helix-like DNA-binding domain superfamily/Winged helix DNA-binding domain"/>
    <property type="match status" value="1"/>
</dbReference>
<keyword evidence="1" id="KW-0805">Transcription regulation</keyword>
<comment type="caution">
    <text evidence="5">The sequence shown here is derived from an EMBL/GenBank/DDBJ whole genome shotgun (WGS) entry which is preliminary data.</text>
</comment>
<dbReference type="AlphaFoldDB" id="A0A2T0LCI5"/>
<reference evidence="5 6" key="1">
    <citation type="submission" date="2018-03" db="EMBL/GenBank/DDBJ databases">
        <title>Genomic Encyclopedia of Archaeal and Bacterial Type Strains, Phase II (KMG-II): from individual species to whole genera.</title>
        <authorList>
            <person name="Goeker M."/>
        </authorList>
    </citation>
    <scope>NUCLEOTIDE SEQUENCE [LARGE SCALE GENOMIC DNA]</scope>
    <source>
        <strain evidence="5 6">DSM 44946</strain>
    </source>
</reference>
<dbReference type="SMART" id="SM00866">
    <property type="entry name" value="UTRA"/>
    <property type="match status" value="1"/>
</dbReference>
<dbReference type="InterPro" id="IPR036390">
    <property type="entry name" value="WH_DNA-bd_sf"/>
</dbReference>
<dbReference type="CDD" id="cd07377">
    <property type="entry name" value="WHTH_GntR"/>
    <property type="match status" value="1"/>
</dbReference>
<dbReference type="SUPFAM" id="SSF46785">
    <property type="entry name" value="Winged helix' DNA-binding domain"/>
    <property type="match status" value="1"/>
</dbReference>
<dbReference type="GO" id="GO:0003677">
    <property type="term" value="F:DNA binding"/>
    <property type="evidence" value="ECO:0007669"/>
    <property type="project" value="UniProtKB-KW"/>
</dbReference>
<evidence type="ECO:0000256" key="2">
    <source>
        <dbReference type="ARBA" id="ARBA00023125"/>
    </source>
</evidence>
<dbReference type="Pfam" id="PF07702">
    <property type="entry name" value="UTRA"/>
    <property type="match status" value="1"/>
</dbReference>
<keyword evidence="3" id="KW-0804">Transcription</keyword>
<name>A0A2T0LCI5_9BACL</name>
<feature type="domain" description="HTH gntR-type" evidence="4">
    <location>
        <begin position="3"/>
        <end position="71"/>
    </location>
</feature>
<evidence type="ECO:0000259" key="4">
    <source>
        <dbReference type="PROSITE" id="PS50949"/>
    </source>
</evidence>
<evidence type="ECO:0000313" key="6">
    <source>
        <dbReference type="Proteomes" id="UP000237797"/>
    </source>
</evidence>
<dbReference type="PROSITE" id="PS50949">
    <property type="entry name" value="HTH_GNTR"/>
    <property type="match status" value="1"/>
</dbReference>